<reference evidence="1" key="1">
    <citation type="submission" date="2014-11" db="EMBL/GenBank/DDBJ databases">
        <authorList>
            <person name="Amaro Gonzalez C."/>
        </authorList>
    </citation>
    <scope>NUCLEOTIDE SEQUENCE</scope>
</reference>
<accession>A0A0E9X3F4</accession>
<organism evidence="1">
    <name type="scientific">Anguilla anguilla</name>
    <name type="common">European freshwater eel</name>
    <name type="synonym">Muraena anguilla</name>
    <dbReference type="NCBI Taxonomy" id="7936"/>
    <lineage>
        <taxon>Eukaryota</taxon>
        <taxon>Metazoa</taxon>
        <taxon>Chordata</taxon>
        <taxon>Craniata</taxon>
        <taxon>Vertebrata</taxon>
        <taxon>Euteleostomi</taxon>
        <taxon>Actinopterygii</taxon>
        <taxon>Neopterygii</taxon>
        <taxon>Teleostei</taxon>
        <taxon>Anguilliformes</taxon>
        <taxon>Anguillidae</taxon>
        <taxon>Anguilla</taxon>
    </lineage>
</organism>
<protein>
    <submittedName>
        <fullName evidence="1">Uncharacterized protein</fullName>
    </submittedName>
</protein>
<dbReference type="AlphaFoldDB" id="A0A0E9X3F4"/>
<name>A0A0E9X3F4_ANGAN</name>
<dbReference type="EMBL" id="GBXM01011571">
    <property type="protein sequence ID" value="JAH97006.1"/>
    <property type="molecule type" value="Transcribed_RNA"/>
</dbReference>
<proteinExistence type="predicted"/>
<evidence type="ECO:0000313" key="1">
    <source>
        <dbReference type="EMBL" id="JAH97006.1"/>
    </source>
</evidence>
<sequence>MTIIHCSLHNQCLTTSLVSNCPGFVDLSWCTCTWTRSSNFAGHKKYTNFAIHL</sequence>
<reference evidence="1" key="2">
    <citation type="journal article" date="2015" name="Fish Shellfish Immunol.">
        <title>Early steps in the European eel (Anguilla anguilla)-Vibrio vulnificus interaction in the gills: Role of the RtxA13 toxin.</title>
        <authorList>
            <person name="Callol A."/>
            <person name="Pajuelo D."/>
            <person name="Ebbesson L."/>
            <person name="Teles M."/>
            <person name="MacKenzie S."/>
            <person name="Amaro C."/>
        </authorList>
    </citation>
    <scope>NUCLEOTIDE SEQUENCE</scope>
</reference>